<dbReference type="EMBL" id="KN818267">
    <property type="protein sequence ID" value="KIL62694.1"/>
    <property type="molecule type" value="Genomic_DNA"/>
</dbReference>
<dbReference type="HOGENOM" id="CLU_037224_1_0_1"/>
<dbReference type="OrthoDB" id="192702at2759"/>
<sequence length="438" mass="49543">MTEPRHNVFDNAILCTPRPSSGIDCNQLVLHRYPLPSSYPTNHVLIKVDRFGFSTNNITYQVLGEHPHFRYFDFHPIPDAKSGSVSSKTHGLVPVWGFGTVVVSTHPRIQEGERVYGYFSLAKYLLLPITPTDVTEHAFYVSRPHLPSDRRPYNQVIRCANDPQYSSNPKIEDLTMLYRPLFWTAYWFEDWLFSSGYRDGASSILISSASSKTAFCLAYLVQKRIKKGEVGSNSKVVGLTSGKNLAFTNSLGLYNDVLTYDNYAASPLFYGKGTERWVYVDVASNGTLNKQLFAHFSSPYTGRLAACITLGLTNASPSGADVKWDENSSASLPTSTTSPSSKGQGDMSQFWPQLEHFFMPEWLSIRRRQMSPKDIAVRQNEAWKELIQEGSDWVKLERYYGVEAIKRAYDRLVREGIGPEAGLIWSLWEQEPQIKSKL</sequence>
<evidence type="ECO:0000313" key="2">
    <source>
        <dbReference type="EMBL" id="KIL62694.1"/>
    </source>
</evidence>
<dbReference type="Pfam" id="PF11017">
    <property type="entry name" value="DUF2855"/>
    <property type="match status" value="1"/>
</dbReference>
<evidence type="ECO:0000313" key="3">
    <source>
        <dbReference type="Proteomes" id="UP000054549"/>
    </source>
</evidence>
<organism evidence="2 3">
    <name type="scientific">Amanita muscaria (strain Koide BX008)</name>
    <dbReference type="NCBI Taxonomy" id="946122"/>
    <lineage>
        <taxon>Eukaryota</taxon>
        <taxon>Fungi</taxon>
        <taxon>Dikarya</taxon>
        <taxon>Basidiomycota</taxon>
        <taxon>Agaricomycotina</taxon>
        <taxon>Agaricomycetes</taxon>
        <taxon>Agaricomycetidae</taxon>
        <taxon>Agaricales</taxon>
        <taxon>Pluteineae</taxon>
        <taxon>Amanitaceae</taxon>
        <taxon>Amanita</taxon>
    </lineage>
</organism>
<accession>A0A0C2T7U8</accession>
<protein>
    <recommendedName>
        <fullName evidence="4">DUF2855 family protein</fullName>
    </recommendedName>
</protein>
<dbReference type="InterPro" id="IPR021276">
    <property type="entry name" value="DUF2855"/>
</dbReference>
<feature type="compositionally biased region" description="Low complexity" evidence="1">
    <location>
        <begin position="328"/>
        <end position="341"/>
    </location>
</feature>
<evidence type="ECO:0008006" key="4">
    <source>
        <dbReference type="Google" id="ProtNLM"/>
    </source>
</evidence>
<keyword evidence="3" id="KW-1185">Reference proteome</keyword>
<reference evidence="2 3" key="1">
    <citation type="submission" date="2014-04" db="EMBL/GenBank/DDBJ databases">
        <title>Evolutionary Origins and Diversification of the Mycorrhizal Mutualists.</title>
        <authorList>
            <consortium name="DOE Joint Genome Institute"/>
            <consortium name="Mycorrhizal Genomics Consortium"/>
            <person name="Kohler A."/>
            <person name="Kuo A."/>
            <person name="Nagy L.G."/>
            <person name="Floudas D."/>
            <person name="Copeland A."/>
            <person name="Barry K.W."/>
            <person name="Cichocki N."/>
            <person name="Veneault-Fourrey C."/>
            <person name="LaButti K."/>
            <person name="Lindquist E.A."/>
            <person name="Lipzen A."/>
            <person name="Lundell T."/>
            <person name="Morin E."/>
            <person name="Murat C."/>
            <person name="Riley R."/>
            <person name="Ohm R."/>
            <person name="Sun H."/>
            <person name="Tunlid A."/>
            <person name="Henrissat B."/>
            <person name="Grigoriev I.V."/>
            <person name="Hibbett D.S."/>
            <person name="Martin F."/>
        </authorList>
    </citation>
    <scope>NUCLEOTIDE SEQUENCE [LARGE SCALE GENOMIC DNA]</scope>
    <source>
        <strain evidence="2 3">Koide BX008</strain>
    </source>
</reference>
<name>A0A0C2T7U8_AMAMK</name>
<feature type="region of interest" description="Disordered" evidence="1">
    <location>
        <begin position="324"/>
        <end position="346"/>
    </location>
</feature>
<dbReference type="InParanoid" id="A0A0C2T7U8"/>
<dbReference type="AlphaFoldDB" id="A0A0C2T7U8"/>
<dbReference type="STRING" id="946122.A0A0C2T7U8"/>
<dbReference type="Proteomes" id="UP000054549">
    <property type="component" value="Unassembled WGS sequence"/>
</dbReference>
<proteinExistence type="predicted"/>
<evidence type="ECO:0000256" key="1">
    <source>
        <dbReference type="SAM" id="MobiDB-lite"/>
    </source>
</evidence>
<gene>
    <name evidence="2" type="ORF">M378DRAFT_179564</name>
</gene>